<dbReference type="PROSITE" id="PS00108">
    <property type="entry name" value="PROTEIN_KINASE_ST"/>
    <property type="match status" value="1"/>
</dbReference>
<proteinExistence type="predicted"/>
<dbReference type="InterPro" id="IPR000719">
    <property type="entry name" value="Prot_kinase_dom"/>
</dbReference>
<name>A0A919UC51_9ACTN</name>
<sequence length="526" mass="54176">MQQDQTLGDRYRLLAQLDEGGMAVVWKAHDQLLNRHVAVKVLAGPHTASPAARRRVQAEAQAAAQLSHPNVTNVYDYGEALDETGDCVPYVVMELLPGRTLSQRLAAGPLPPQVALRICAEVAEALAAAHDRHVVHRDVKPANIMLTPTGAKVLDFGLAAVAGQPDIDEEGQLLGTAAYLAPERLTGDEVLPASDVYALGLLIHRALTDKLPWQADTPSQMLNAHVYVEPEPLPPINGVPPVVHDICCRCLAKDPADRPSAAEVAAVLTAAAGITPRPSDDLAAAAAAGPTSLERFLERSLEPSVEPEHTGPAGPRDDAEPQPTAVVRPPTGTAVAGRGRRRAVAMIAGASVLAAVAVTASLQRNPPIRDNNTATAAHNPAHSPAPGSSGSLISQPAPASAAGQAGQSGATTPTGAVGTPEPVNPANPSPLTSSAAPAPTVSPPPAPEPGVEIRAKGGVARVSCTGRKAQILDLDLTPGYTLGDYRPGPADEIRAVLISSTNTSEIKAKCPKGTPAPAVKETPAKP</sequence>
<protein>
    <recommendedName>
        <fullName evidence="1">non-specific serine/threonine protein kinase</fullName>
        <ecNumber evidence="1">2.7.11.1</ecNumber>
    </recommendedName>
</protein>
<feature type="region of interest" description="Disordered" evidence="9">
    <location>
        <begin position="300"/>
        <end position="338"/>
    </location>
</feature>
<feature type="compositionally biased region" description="Low complexity" evidence="9">
    <location>
        <begin position="429"/>
        <end position="439"/>
    </location>
</feature>
<evidence type="ECO:0000313" key="11">
    <source>
        <dbReference type="EMBL" id="GIG49962.1"/>
    </source>
</evidence>
<dbReference type="InterPro" id="IPR008271">
    <property type="entry name" value="Ser/Thr_kinase_AS"/>
</dbReference>
<comment type="catalytic activity">
    <reaction evidence="7">
        <text>L-threonyl-[protein] + ATP = O-phospho-L-threonyl-[protein] + ADP + H(+)</text>
        <dbReference type="Rhea" id="RHEA:46608"/>
        <dbReference type="Rhea" id="RHEA-COMP:11060"/>
        <dbReference type="Rhea" id="RHEA-COMP:11605"/>
        <dbReference type="ChEBI" id="CHEBI:15378"/>
        <dbReference type="ChEBI" id="CHEBI:30013"/>
        <dbReference type="ChEBI" id="CHEBI:30616"/>
        <dbReference type="ChEBI" id="CHEBI:61977"/>
        <dbReference type="ChEBI" id="CHEBI:456216"/>
        <dbReference type="EC" id="2.7.11.1"/>
    </reaction>
</comment>
<dbReference type="FunFam" id="3.30.200.20:FF:000035">
    <property type="entry name" value="Serine/threonine protein kinase Stk1"/>
    <property type="match status" value="1"/>
</dbReference>
<feature type="compositionally biased region" description="Low complexity" evidence="9">
    <location>
        <begin position="371"/>
        <end position="421"/>
    </location>
</feature>
<keyword evidence="6" id="KW-0067">ATP-binding</keyword>
<keyword evidence="5" id="KW-0418">Kinase</keyword>
<evidence type="ECO:0000259" key="10">
    <source>
        <dbReference type="PROSITE" id="PS50011"/>
    </source>
</evidence>
<feature type="compositionally biased region" description="Basic and acidic residues" evidence="9">
    <location>
        <begin position="300"/>
        <end position="319"/>
    </location>
</feature>
<dbReference type="SMART" id="SM00220">
    <property type="entry name" value="S_TKc"/>
    <property type="match status" value="1"/>
</dbReference>
<evidence type="ECO:0000256" key="1">
    <source>
        <dbReference type="ARBA" id="ARBA00012513"/>
    </source>
</evidence>
<evidence type="ECO:0000256" key="8">
    <source>
        <dbReference type="ARBA" id="ARBA00048679"/>
    </source>
</evidence>
<dbReference type="Pfam" id="PF00069">
    <property type="entry name" value="Pkinase"/>
    <property type="match status" value="1"/>
</dbReference>
<evidence type="ECO:0000256" key="7">
    <source>
        <dbReference type="ARBA" id="ARBA00047899"/>
    </source>
</evidence>
<reference evidence="11" key="1">
    <citation type="submission" date="2021-01" db="EMBL/GenBank/DDBJ databases">
        <title>Whole genome shotgun sequence of Dactylosporangium siamense NBRC 106093.</title>
        <authorList>
            <person name="Komaki H."/>
            <person name="Tamura T."/>
        </authorList>
    </citation>
    <scope>NUCLEOTIDE SEQUENCE</scope>
    <source>
        <strain evidence="11">NBRC 106093</strain>
    </source>
</reference>
<dbReference type="GO" id="GO:0005524">
    <property type="term" value="F:ATP binding"/>
    <property type="evidence" value="ECO:0007669"/>
    <property type="project" value="UniProtKB-KW"/>
</dbReference>
<dbReference type="SUPFAM" id="SSF56112">
    <property type="entry name" value="Protein kinase-like (PK-like)"/>
    <property type="match status" value="1"/>
</dbReference>
<keyword evidence="2" id="KW-0723">Serine/threonine-protein kinase</keyword>
<evidence type="ECO:0000256" key="9">
    <source>
        <dbReference type="SAM" id="MobiDB-lite"/>
    </source>
</evidence>
<evidence type="ECO:0000256" key="3">
    <source>
        <dbReference type="ARBA" id="ARBA00022679"/>
    </source>
</evidence>
<evidence type="ECO:0000256" key="5">
    <source>
        <dbReference type="ARBA" id="ARBA00022777"/>
    </source>
</evidence>
<keyword evidence="4" id="KW-0547">Nucleotide-binding</keyword>
<evidence type="ECO:0000313" key="12">
    <source>
        <dbReference type="Proteomes" id="UP000660611"/>
    </source>
</evidence>
<dbReference type="EC" id="2.7.11.1" evidence="1"/>
<feature type="region of interest" description="Disordered" evidence="9">
    <location>
        <begin position="507"/>
        <end position="526"/>
    </location>
</feature>
<dbReference type="Gene3D" id="1.10.510.10">
    <property type="entry name" value="Transferase(Phosphotransferase) domain 1"/>
    <property type="match status" value="1"/>
</dbReference>
<feature type="domain" description="Protein kinase" evidence="10">
    <location>
        <begin position="11"/>
        <end position="268"/>
    </location>
</feature>
<comment type="caution">
    <text evidence="11">The sequence shown here is derived from an EMBL/GenBank/DDBJ whole genome shotgun (WGS) entry which is preliminary data.</text>
</comment>
<evidence type="ECO:0000256" key="4">
    <source>
        <dbReference type="ARBA" id="ARBA00022741"/>
    </source>
</evidence>
<dbReference type="Gene3D" id="3.30.200.20">
    <property type="entry name" value="Phosphorylase Kinase, domain 1"/>
    <property type="match status" value="1"/>
</dbReference>
<dbReference type="PANTHER" id="PTHR43289">
    <property type="entry name" value="MITOGEN-ACTIVATED PROTEIN KINASE KINASE KINASE 20-RELATED"/>
    <property type="match status" value="1"/>
</dbReference>
<evidence type="ECO:0000256" key="6">
    <source>
        <dbReference type="ARBA" id="ARBA00022840"/>
    </source>
</evidence>
<dbReference type="CDD" id="cd14014">
    <property type="entry name" value="STKc_PknB_like"/>
    <property type="match status" value="1"/>
</dbReference>
<dbReference type="PROSITE" id="PS50011">
    <property type="entry name" value="PROTEIN_KINASE_DOM"/>
    <property type="match status" value="1"/>
</dbReference>
<comment type="catalytic activity">
    <reaction evidence="8">
        <text>L-seryl-[protein] + ATP = O-phospho-L-seryl-[protein] + ADP + H(+)</text>
        <dbReference type="Rhea" id="RHEA:17989"/>
        <dbReference type="Rhea" id="RHEA-COMP:9863"/>
        <dbReference type="Rhea" id="RHEA-COMP:11604"/>
        <dbReference type="ChEBI" id="CHEBI:15378"/>
        <dbReference type="ChEBI" id="CHEBI:29999"/>
        <dbReference type="ChEBI" id="CHEBI:30616"/>
        <dbReference type="ChEBI" id="CHEBI:83421"/>
        <dbReference type="ChEBI" id="CHEBI:456216"/>
        <dbReference type="EC" id="2.7.11.1"/>
    </reaction>
</comment>
<dbReference type="GO" id="GO:0004674">
    <property type="term" value="F:protein serine/threonine kinase activity"/>
    <property type="evidence" value="ECO:0007669"/>
    <property type="project" value="UniProtKB-KW"/>
</dbReference>
<accession>A0A919UC51</accession>
<evidence type="ECO:0000256" key="2">
    <source>
        <dbReference type="ARBA" id="ARBA00022527"/>
    </source>
</evidence>
<dbReference type="AlphaFoldDB" id="A0A919UC51"/>
<dbReference type="RefSeq" id="WP_203851615.1">
    <property type="nucleotide sequence ID" value="NZ_BAAAVW010000029.1"/>
</dbReference>
<keyword evidence="12" id="KW-1185">Reference proteome</keyword>
<feature type="region of interest" description="Disordered" evidence="9">
    <location>
        <begin position="365"/>
        <end position="452"/>
    </location>
</feature>
<dbReference type="InterPro" id="IPR011009">
    <property type="entry name" value="Kinase-like_dom_sf"/>
</dbReference>
<organism evidence="11 12">
    <name type="scientific">Dactylosporangium siamense</name>
    <dbReference type="NCBI Taxonomy" id="685454"/>
    <lineage>
        <taxon>Bacteria</taxon>
        <taxon>Bacillati</taxon>
        <taxon>Actinomycetota</taxon>
        <taxon>Actinomycetes</taxon>
        <taxon>Micromonosporales</taxon>
        <taxon>Micromonosporaceae</taxon>
        <taxon>Dactylosporangium</taxon>
    </lineage>
</organism>
<dbReference type="PANTHER" id="PTHR43289:SF6">
    <property type="entry name" value="SERINE_THREONINE-PROTEIN KINASE NEKL-3"/>
    <property type="match status" value="1"/>
</dbReference>
<dbReference type="Proteomes" id="UP000660611">
    <property type="component" value="Unassembled WGS sequence"/>
</dbReference>
<keyword evidence="3" id="KW-0808">Transferase</keyword>
<gene>
    <name evidence="11" type="ORF">Dsi01nite_080030</name>
</gene>
<dbReference type="EMBL" id="BONQ01000126">
    <property type="protein sequence ID" value="GIG49962.1"/>
    <property type="molecule type" value="Genomic_DNA"/>
</dbReference>